<keyword evidence="2" id="KW-0251">Elongation factor</keyword>
<proteinExistence type="predicted"/>
<dbReference type="EMBL" id="JAHWGI010000107">
    <property type="protein sequence ID" value="KAK3909601.1"/>
    <property type="molecule type" value="Genomic_DNA"/>
</dbReference>
<evidence type="ECO:0000313" key="2">
    <source>
        <dbReference type="EMBL" id="KAK3909601.1"/>
    </source>
</evidence>
<evidence type="ECO:0000313" key="4">
    <source>
        <dbReference type="EMBL" id="KAK3924566.1"/>
    </source>
</evidence>
<gene>
    <name evidence="2" type="ORF">KUF71_003956</name>
    <name evidence="4" type="ORF">KUF71_012699</name>
    <name evidence="3" type="ORF">KUF71_020569</name>
</gene>
<evidence type="ECO:0000313" key="5">
    <source>
        <dbReference type="Proteomes" id="UP001219518"/>
    </source>
</evidence>
<keyword evidence="5" id="KW-1185">Reference proteome</keyword>
<evidence type="ECO:0000259" key="1">
    <source>
        <dbReference type="Pfam" id="PF10551"/>
    </source>
</evidence>
<dbReference type="AlphaFoldDB" id="A0AAE1GVM5"/>
<sequence>MEDQGEVQAMPGRQAGSHIFHNGNGFYYLIRERRGNRCRLKCRRYRSCCGTAVVDLMTGILTHLQPHTCQRDHLLPEELAFRRDLIQRASQNVYGAGVRNILREAKVFCDNPDLARRFTTVRMQSAMYTAQSNNYPKIPETISYLGVLLGLPNMRPLCLTVDRQDYIFQGLCGTIQNKSVSLVFASGRMLTFLQSRRNLHLDGTFKKRPKKPKCGQIFNVVTNYDSTVIAILRVLMRRRTEEAYTALFNYLRTIAPDLRPTRIHCDFERATINALRQLFPDCPIVGCLWHYAVACSSKARKLGLSELAADNDLVFSFIKCLCAAPLLPTGLIEPGVEEIWREVQASGWADELEPLFDYFRGQWLPRAAELSVFGHPERTNNCSESDNHMMANILPQNRPNIWRIVGGFVQAEHLSWCDKLAIDAGETVNGRRRWKTIANDNCVLRESNRLIRNIITPGQFLHSASYAILAAVHNGLRVNNEESDSESDDDSD</sequence>
<dbReference type="Proteomes" id="UP001219518">
    <property type="component" value="Unassembled WGS sequence"/>
</dbReference>
<dbReference type="EMBL" id="JAHWGI010001193">
    <property type="protein sequence ID" value="KAK3924566.1"/>
    <property type="molecule type" value="Genomic_DNA"/>
</dbReference>
<dbReference type="EMBL" id="JAHWGI010000201">
    <property type="protein sequence ID" value="KAK3910864.1"/>
    <property type="molecule type" value="Genomic_DNA"/>
</dbReference>
<feature type="domain" description="MULE transposase" evidence="1">
    <location>
        <begin position="199"/>
        <end position="291"/>
    </location>
</feature>
<keyword evidence="2" id="KW-0648">Protein biosynthesis</keyword>
<comment type="caution">
    <text evidence="2">The sequence shown here is derived from an EMBL/GenBank/DDBJ whole genome shotgun (WGS) entry which is preliminary data.</text>
</comment>
<dbReference type="Pfam" id="PF10551">
    <property type="entry name" value="MULE"/>
    <property type="match status" value="1"/>
</dbReference>
<dbReference type="GO" id="GO:0003746">
    <property type="term" value="F:translation elongation factor activity"/>
    <property type="evidence" value="ECO:0007669"/>
    <property type="project" value="UniProtKB-KW"/>
</dbReference>
<reference evidence="2" key="1">
    <citation type="submission" date="2021-07" db="EMBL/GenBank/DDBJ databases">
        <authorList>
            <person name="Catto M.A."/>
            <person name="Jacobson A."/>
            <person name="Kennedy G."/>
            <person name="Labadie P."/>
            <person name="Hunt B.G."/>
            <person name="Srinivasan R."/>
        </authorList>
    </citation>
    <scope>NUCLEOTIDE SEQUENCE</scope>
    <source>
        <strain evidence="2">PL_HMW_Pooled</strain>
        <tissue evidence="2">Head</tissue>
    </source>
</reference>
<protein>
    <submittedName>
        <fullName evidence="2">Elongation factor 4</fullName>
    </submittedName>
</protein>
<organism evidence="2 5">
    <name type="scientific">Frankliniella fusca</name>
    <dbReference type="NCBI Taxonomy" id="407009"/>
    <lineage>
        <taxon>Eukaryota</taxon>
        <taxon>Metazoa</taxon>
        <taxon>Ecdysozoa</taxon>
        <taxon>Arthropoda</taxon>
        <taxon>Hexapoda</taxon>
        <taxon>Insecta</taxon>
        <taxon>Pterygota</taxon>
        <taxon>Neoptera</taxon>
        <taxon>Paraneoptera</taxon>
        <taxon>Thysanoptera</taxon>
        <taxon>Terebrantia</taxon>
        <taxon>Thripoidea</taxon>
        <taxon>Thripidae</taxon>
        <taxon>Frankliniella</taxon>
    </lineage>
</organism>
<accession>A0AAE1GVM5</accession>
<name>A0AAE1GVM5_9NEOP</name>
<reference evidence="2" key="2">
    <citation type="journal article" date="2023" name="BMC Genomics">
        <title>Pest status, molecular evolution, and epigenetic factors derived from the genome assembly of Frankliniella fusca, a thysanopteran phytovirus vector.</title>
        <authorList>
            <person name="Catto M.A."/>
            <person name="Labadie P.E."/>
            <person name="Jacobson A.L."/>
            <person name="Kennedy G.G."/>
            <person name="Srinivasan R."/>
            <person name="Hunt B.G."/>
        </authorList>
    </citation>
    <scope>NUCLEOTIDE SEQUENCE</scope>
    <source>
        <strain evidence="2">PL_HMW_Pooled</strain>
    </source>
</reference>
<dbReference type="InterPro" id="IPR018289">
    <property type="entry name" value="MULE_transposase_dom"/>
</dbReference>
<evidence type="ECO:0000313" key="3">
    <source>
        <dbReference type="EMBL" id="KAK3910864.1"/>
    </source>
</evidence>